<accession>A0A963YVS2</accession>
<dbReference type="CDD" id="cd00531">
    <property type="entry name" value="NTF2_like"/>
    <property type="match status" value="1"/>
</dbReference>
<reference evidence="2" key="1">
    <citation type="journal article" date="2021" name="Microorganisms">
        <title>Acidisoma silvae sp. nov. and Acidisomacellulosilytica sp. nov., Two Acidophilic Bacteria Isolated from Decaying Wood, Hydrolyzing Cellulose and Producing Poly-3-hydroxybutyrate.</title>
        <authorList>
            <person name="Mieszkin S."/>
            <person name="Pouder E."/>
            <person name="Uroz S."/>
            <person name="Simon-Colin C."/>
            <person name="Alain K."/>
        </authorList>
    </citation>
    <scope>NUCLEOTIDE SEQUENCE</scope>
    <source>
        <strain evidence="2">HW T2.11</strain>
    </source>
</reference>
<dbReference type="SUPFAM" id="SSF54427">
    <property type="entry name" value="NTF2-like"/>
    <property type="match status" value="1"/>
</dbReference>
<feature type="domain" description="DUF4440" evidence="1">
    <location>
        <begin position="10"/>
        <end position="108"/>
    </location>
</feature>
<sequence length="121" mass="13336">MNAKAFLVHWVKAFNSHDTAALLALYDKDALLHGTSSPTLYEGAQAISTYFKGTTTVTLGDFRLVPLSEDSVMAVGFYFFTKRQGGDGVETPARFTFVLRQSGSRWQVLHHHSSAQPVVQS</sequence>
<dbReference type="Pfam" id="PF14534">
    <property type="entry name" value="DUF4440"/>
    <property type="match status" value="1"/>
</dbReference>
<evidence type="ECO:0000313" key="2">
    <source>
        <dbReference type="EMBL" id="MCB8878031.1"/>
    </source>
</evidence>
<evidence type="ECO:0000259" key="1">
    <source>
        <dbReference type="Pfam" id="PF14534"/>
    </source>
</evidence>
<dbReference type="Proteomes" id="UP000708298">
    <property type="component" value="Unassembled WGS sequence"/>
</dbReference>
<protein>
    <submittedName>
        <fullName evidence="2">Nuclear transport factor 2 family protein</fullName>
    </submittedName>
</protein>
<dbReference type="RefSeq" id="WP_227323677.1">
    <property type="nucleotide sequence ID" value="NZ_JAESVB010000022.1"/>
</dbReference>
<evidence type="ECO:0000313" key="3">
    <source>
        <dbReference type="Proteomes" id="UP000708298"/>
    </source>
</evidence>
<keyword evidence="3" id="KW-1185">Reference proteome</keyword>
<dbReference type="InterPro" id="IPR032710">
    <property type="entry name" value="NTF2-like_dom_sf"/>
</dbReference>
<gene>
    <name evidence="2" type="ORF">ASILVAE211_22770</name>
</gene>
<dbReference type="Gene3D" id="3.10.450.50">
    <property type="match status" value="1"/>
</dbReference>
<proteinExistence type="predicted"/>
<dbReference type="InterPro" id="IPR027843">
    <property type="entry name" value="DUF4440"/>
</dbReference>
<name>A0A963YVS2_9PROT</name>
<reference evidence="2" key="2">
    <citation type="submission" date="2021-01" db="EMBL/GenBank/DDBJ databases">
        <authorList>
            <person name="Mieszkin S."/>
            <person name="Pouder E."/>
            <person name="Alain K."/>
        </authorList>
    </citation>
    <scope>NUCLEOTIDE SEQUENCE</scope>
    <source>
        <strain evidence="2">HW T2.11</strain>
    </source>
</reference>
<organism evidence="2 3">
    <name type="scientific">Acidisoma silvae</name>
    <dbReference type="NCBI Taxonomy" id="2802396"/>
    <lineage>
        <taxon>Bacteria</taxon>
        <taxon>Pseudomonadati</taxon>
        <taxon>Pseudomonadota</taxon>
        <taxon>Alphaproteobacteria</taxon>
        <taxon>Acetobacterales</taxon>
        <taxon>Acidocellaceae</taxon>
        <taxon>Acidisoma</taxon>
    </lineage>
</organism>
<comment type="caution">
    <text evidence="2">The sequence shown here is derived from an EMBL/GenBank/DDBJ whole genome shotgun (WGS) entry which is preliminary data.</text>
</comment>
<dbReference type="EMBL" id="JAESVB010000022">
    <property type="protein sequence ID" value="MCB8878031.1"/>
    <property type="molecule type" value="Genomic_DNA"/>
</dbReference>
<dbReference type="AlphaFoldDB" id="A0A963YVS2"/>